<dbReference type="AlphaFoldDB" id="A0A9P6B760"/>
<feature type="transmembrane region" description="Helical" evidence="3">
    <location>
        <begin position="149"/>
        <end position="169"/>
    </location>
</feature>
<dbReference type="InterPro" id="IPR020846">
    <property type="entry name" value="MFS_dom"/>
</dbReference>
<dbReference type="Proteomes" id="UP000886523">
    <property type="component" value="Unassembled WGS sequence"/>
</dbReference>
<dbReference type="EMBL" id="MU128922">
    <property type="protein sequence ID" value="KAF9518774.1"/>
    <property type="molecule type" value="Genomic_DNA"/>
</dbReference>
<name>A0A9P6B760_9AGAM</name>
<dbReference type="PANTHER" id="PTHR11360">
    <property type="entry name" value="MONOCARBOXYLATE TRANSPORTER"/>
    <property type="match status" value="1"/>
</dbReference>
<keyword evidence="3" id="KW-1133">Transmembrane helix</keyword>
<protein>
    <recommendedName>
        <fullName evidence="4">Major facilitator superfamily (MFS) profile domain-containing protein</fullName>
    </recommendedName>
</protein>
<dbReference type="PROSITE" id="PS50850">
    <property type="entry name" value="MFS"/>
    <property type="match status" value="1"/>
</dbReference>
<feature type="transmembrane region" description="Helical" evidence="3">
    <location>
        <begin position="288"/>
        <end position="308"/>
    </location>
</feature>
<comment type="similarity">
    <text evidence="2">Belongs to the major facilitator superfamily. Monocarboxylate porter (TC 2.A.1.13) family.</text>
</comment>
<comment type="caution">
    <text evidence="5">The sequence shown here is derived from an EMBL/GenBank/DDBJ whole genome shotgun (WGS) entry which is preliminary data.</text>
</comment>
<feature type="transmembrane region" description="Helical" evidence="3">
    <location>
        <begin position="20"/>
        <end position="46"/>
    </location>
</feature>
<feature type="transmembrane region" description="Helical" evidence="3">
    <location>
        <begin position="114"/>
        <end position="137"/>
    </location>
</feature>
<gene>
    <name evidence="5" type="ORF">BS47DRAFT_1325097</name>
</gene>
<evidence type="ECO:0000256" key="3">
    <source>
        <dbReference type="SAM" id="Phobius"/>
    </source>
</evidence>
<sequence>MDTPLPPADEIYFPEGGLRAWSVVFGVIILIGTSHSSFGFVNAWVFQEYYARTLLKDQSQGTIAWIGSTQYALVYLPCLVSGRLLDIGYLRAPLLVASVSLVFCLFMTAQCTQYWQFMLSQGVTLGIVSGFVFGPALPIVTHYFYKRRAIVYGIVALGASTGGTVLAIAVRKLLPRVGFPWTMRITALIFIATTGTANITLRRRLPPKNVKGGLFNLPAFRSMPYTLYTASMCVGLLGIYTVLTYIDTMAVGLGINPEMSFYLVAIANAASAVGRFVPCLAANRLGAVNLLIIFTFIAAVMTIAWPFAKTFGNLLAISIVYGASTGAYMSLMALPVAKPSMGGQGDIGRRTGMVFTVCSIGALCGPPISGLIEARTGGYIAVGYYAGSVTILACILMFACKIVATGRVAGSF</sequence>
<dbReference type="OrthoDB" id="6509908at2759"/>
<accession>A0A9P6B760</accession>
<dbReference type="InterPro" id="IPR036259">
    <property type="entry name" value="MFS_trans_sf"/>
</dbReference>
<evidence type="ECO:0000259" key="4">
    <source>
        <dbReference type="PROSITE" id="PS50850"/>
    </source>
</evidence>
<feature type="transmembrane region" description="Helical" evidence="3">
    <location>
        <begin position="384"/>
        <end position="404"/>
    </location>
</feature>
<keyword evidence="3" id="KW-0472">Membrane</keyword>
<dbReference type="Pfam" id="PF07690">
    <property type="entry name" value="MFS_1"/>
    <property type="match status" value="1"/>
</dbReference>
<evidence type="ECO:0000313" key="6">
    <source>
        <dbReference type="Proteomes" id="UP000886523"/>
    </source>
</evidence>
<dbReference type="Gene3D" id="1.20.1250.20">
    <property type="entry name" value="MFS general substrate transporter like domains"/>
    <property type="match status" value="2"/>
</dbReference>
<dbReference type="GO" id="GO:0016020">
    <property type="term" value="C:membrane"/>
    <property type="evidence" value="ECO:0007669"/>
    <property type="project" value="UniProtKB-SubCell"/>
</dbReference>
<dbReference type="InterPro" id="IPR050327">
    <property type="entry name" value="Proton-linked_MCT"/>
</dbReference>
<dbReference type="InterPro" id="IPR011701">
    <property type="entry name" value="MFS"/>
</dbReference>
<dbReference type="PANTHER" id="PTHR11360:SF284">
    <property type="entry name" value="EG:103B4.3 PROTEIN-RELATED"/>
    <property type="match status" value="1"/>
</dbReference>
<comment type="subcellular location">
    <subcellularLocation>
        <location evidence="1">Membrane</location>
        <topology evidence="1">Multi-pass membrane protein</topology>
    </subcellularLocation>
</comment>
<evidence type="ECO:0000313" key="5">
    <source>
        <dbReference type="EMBL" id="KAF9518774.1"/>
    </source>
</evidence>
<feature type="transmembrane region" description="Helical" evidence="3">
    <location>
        <begin position="225"/>
        <end position="246"/>
    </location>
</feature>
<keyword evidence="3" id="KW-0812">Transmembrane</keyword>
<evidence type="ECO:0000256" key="2">
    <source>
        <dbReference type="ARBA" id="ARBA00006727"/>
    </source>
</evidence>
<dbReference type="SUPFAM" id="SSF103473">
    <property type="entry name" value="MFS general substrate transporter"/>
    <property type="match status" value="1"/>
</dbReference>
<evidence type="ECO:0000256" key="1">
    <source>
        <dbReference type="ARBA" id="ARBA00004141"/>
    </source>
</evidence>
<feature type="transmembrane region" description="Helical" evidence="3">
    <location>
        <begin position="354"/>
        <end position="372"/>
    </location>
</feature>
<feature type="domain" description="Major facilitator superfamily (MFS) profile" evidence="4">
    <location>
        <begin position="219"/>
        <end position="412"/>
    </location>
</feature>
<dbReference type="GO" id="GO:0022857">
    <property type="term" value="F:transmembrane transporter activity"/>
    <property type="evidence" value="ECO:0007669"/>
    <property type="project" value="InterPro"/>
</dbReference>
<reference evidence="5" key="1">
    <citation type="journal article" date="2020" name="Nat. Commun.">
        <title>Large-scale genome sequencing of mycorrhizal fungi provides insights into the early evolution of symbiotic traits.</title>
        <authorList>
            <person name="Miyauchi S."/>
            <person name="Kiss E."/>
            <person name="Kuo A."/>
            <person name="Drula E."/>
            <person name="Kohler A."/>
            <person name="Sanchez-Garcia M."/>
            <person name="Morin E."/>
            <person name="Andreopoulos B."/>
            <person name="Barry K.W."/>
            <person name="Bonito G."/>
            <person name="Buee M."/>
            <person name="Carver A."/>
            <person name="Chen C."/>
            <person name="Cichocki N."/>
            <person name="Clum A."/>
            <person name="Culley D."/>
            <person name="Crous P.W."/>
            <person name="Fauchery L."/>
            <person name="Girlanda M."/>
            <person name="Hayes R.D."/>
            <person name="Keri Z."/>
            <person name="LaButti K."/>
            <person name="Lipzen A."/>
            <person name="Lombard V."/>
            <person name="Magnuson J."/>
            <person name="Maillard F."/>
            <person name="Murat C."/>
            <person name="Nolan M."/>
            <person name="Ohm R.A."/>
            <person name="Pangilinan J."/>
            <person name="Pereira M.F."/>
            <person name="Perotto S."/>
            <person name="Peter M."/>
            <person name="Pfister S."/>
            <person name="Riley R."/>
            <person name="Sitrit Y."/>
            <person name="Stielow J.B."/>
            <person name="Szollosi G."/>
            <person name="Zifcakova L."/>
            <person name="Stursova M."/>
            <person name="Spatafora J.W."/>
            <person name="Tedersoo L."/>
            <person name="Vaario L.M."/>
            <person name="Yamada A."/>
            <person name="Yan M."/>
            <person name="Wang P."/>
            <person name="Xu J."/>
            <person name="Bruns T."/>
            <person name="Baldrian P."/>
            <person name="Vilgalys R."/>
            <person name="Dunand C."/>
            <person name="Henrissat B."/>
            <person name="Grigoriev I.V."/>
            <person name="Hibbett D."/>
            <person name="Nagy L.G."/>
            <person name="Martin F.M."/>
        </authorList>
    </citation>
    <scope>NUCLEOTIDE SEQUENCE</scope>
    <source>
        <strain evidence="5">UP504</strain>
    </source>
</reference>
<feature type="transmembrane region" description="Helical" evidence="3">
    <location>
        <begin position="89"/>
        <end position="108"/>
    </location>
</feature>
<feature type="transmembrane region" description="Helical" evidence="3">
    <location>
        <begin position="261"/>
        <end position="281"/>
    </location>
</feature>
<feature type="transmembrane region" description="Helical" evidence="3">
    <location>
        <begin position="181"/>
        <end position="201"/>
    </location>
</feature>
<feature type="transmembrane region" description="Helical" evidence="3">
    <location>
        <begin position="314"/>
        <end position="334"/>
    </location>
</feature>
<keyword evidence="6" id="KW-1185">Reference proteome</keyword>
<organism evidence="5 6">
    <name type="scientific">Hydnum rufescens UP504</name>
    <dbReference type="NCBI Taxonomy" id="1448309"/>
    <lineage>
        <taxon>Eukaryota</taxon>
        <taxon>Fungi</taxon>
        <taxon>Dikarya</taxon>
        <taxon>Basidiomycota</taxon>
        <taxon>Agaricomycotina</taxon>
        <taxon>Agaricomycetes</taxon>
        <taxon>Cantharellales</taxon>
        <taxon>Hydnaceae</taxon>
        <taxon>Hydnum</taxon>
    </lineage>
</organism>
<proteinExistence type="inferred from homology"/>